<dbReference type="EMBL" id="AP025334">
    <property type="protein sequence ID" value="BDD50372.1"/>
    <property type="molecule type" value="Genomic_DNA"/>
</dbReference>
<accession>A0ABN6LMD7</accession>
<gene>
    <name evidence="1" type="ORF">PDTA9734_18590</name>
</gene>
<sequence length="245" mass="26590">MSKELSGAAGDVLYALFFRGALVDGDLPSKAGANELRELGYVMTQDTVTPFDGENHYNFLTPTGQEFAISYLVESRFGKKADFQIGAGETFINNTTLQGNIHLTAASDQCLMEPLTDTASACDNIRVLNKPLFGINSFSTAIVKLSDEMREAVIAAVRDSGQFVEKPTGDEQQSVEFRADRFKIQANVDAIVEATKATYARQEAMMADLASAQAALTEHINQVVNNALANALKPGCVLYAFRTRT</sequence>
<keyword evidence="2" id="KW-1185">Reference proteome</keyword>
<reference evidence="1 2" key="1">
    <citation type="submission" date="2021-12" db="EMBL/GenBank/DDBJ databases">
        <title>Complete genome sequence of Phytobacter diazotrophicus TA9734.</title>
        <authorList>
            <person name="Kubota H."/>
            <person name="Nakayama Y."/>
            <person name="Ariyoshi T."/>
        </authorList>
    </citation>
    <scope>NUCLEOTIDE SEQUENCE [LARGE SCALE GENOMIC DNA]</scope>
    <source>
        <strain evidence="1 2">TA9734</strain>
    </source>
</reference>
<name>A0ABN6LMD7_9ENTR</name>
<evidence type="ECO:0000313" key="2">
    <source>
        <dbReference type="Proteomes" id="UP001320460"/>
    </source>
</evidence>
<dbReference type="Proteomes" id="UP001320460">
    <property type="component" value="Chromosome"/>
</dbReference>
<proteinExistence type="predicted"/>
<evidence type="ECO:0000313" key="1">
    <source>
        <dbReference type="EMBL" id="BDD50372.1"/>
    </source>
</evidence>
<dbReference type="RefSeq" id="WP_125124280.1">
    <property type="nucleotide sequence ID" value="NZ_AP025334.1"/>
</dbReference>
<organism evidence="1 2">
    <name type="scientific">Phytobacter diazotrophicus</name>
    <dbReference type="NCBI Taxonomy" id="395631"/>
    <lineage>
        <taxon>Bacteria</taxon>
        <taxon>Pseudomonadati</taxon>
        <taxon>Pseudomonadota</taxon>
        <taxon>Gammaproteobacteria</taxon>
        <taxon>Enterobacterales</taxon>
        <taxon>Enterobacteriaceae</taxon>
        <taxon>Phytobacter</taxon>
    </lineage>
</organism>
<protein>
    <submittedName>
        <fullName evidence="1">Uncharacterized protein</fullName>
    </submittedName>
</protein>